<dbReference type="InterPro" id="IPR013534">
    <property type="entry name" value="Starch_synth_cat_dom"/>
</dbReference>
<comment type="caution">
    <text evidence="11">The sequence shown here is derived from an EMBL/GenBank/DDBJ whole genome shotgun (WGS) entry which is preliminary data.</text>
</comment>
<evidence type="ECO:0000313" key="13">
    <source>
        <dbReference type="Proteomes" id="UP000274097"/>
    </source>
</evidence>
<comment type="catalytic activity">
    <reaction evidence="1 8">
        <text>[(1-&gt;4)-alpha-D-glucosyl](n) + ADP-alpha-D-glucose = [(1-&gt;4)-alpha-D-glucosyl](n+1) + ADP + H(+)</text>
        <dbReference type="Rhea" id="RHEA:18189"/>
        <dbReference type="Rhea" id="RHEA-COMP:9584"/>
        <dbReference type="Rhea" id="RHEA-COMP:9587"/>
        <dbReference type="ChEBI" id="CHEBI:15378"/>
        <dbReference type="ChEBI" id="CHEBI:15444"/>
        <dbReference type="ChEBI" id="CHEBI:57498"/>
        <dbReference type="ChEBI" id="CHEBI:456216"/>
        <dbReference type="EC" id="2.4.1.21"/>
    </reaction>
</comment>
<dbReference type="GO" id="GO:0004373">
    <property type="term" value="F:alpha-1,4-glucan glucosyltransferase (UDP-glucose donor) activity"/>
    <property type="evidence" value="ECO:0007669"/>
    <property type="project" value="InterPro"/>
</dbReference>
<reference evidence="11 14" key="1">
    <citation type="submission" date="2018-09" db="EMBL/GenBank/DDBJ databases">
        <title>Roseomonas sp. nov., isolated from feces of Tibetan antelopes in the Qinghai-Tibet plateau, China.</title>
        <authorList>
            <person name="Tian Z."/>
        </authorList>
    </citation>
    <scope>NUCLEOTIDE SEQUENCE [LARGE SCALE GENOMIC DNA]</scope>
    <source>
        <strain evidence="12 13">Z23</strain>
        <strain evidence="11 14">Z24</strain>
    </source>
</reference>
<comment type="pathway">
    <text evidence="3 8">Glycan biosynthesis; glycogen biosynthesis.</text>
</comment>
<dbReference type="Proteomes" id="UP000278036">
    <property type="component" value="Unassembled WGS sequence"/>
</dbReference>
<keyword evidence="7 8" id="KW-0320">Glycogen biosynthesis</keyword>
<accession>A0A3A9JWE4</accession>
<dbReference type="NCBIfam" id="NF001899">
    <property type="entry name" value="PRK00654.1-2"/>
    <property type="match status" value="1"/>
</dbReference>
<dbReference type="PANTHER" id="PTHR45825:SF11">
    <property type="entry name" value="ALPHA AMYLASE DOMAIN-CONTAINING PROTEIN"/>
    <property type="match status" value="1"/>
</dbReference>
<dbReference type="InParanoid" id="A0A3A9JWE4"/>
<dbReference type="InterPro" id="IPR011835">
    <property type="entry name" value="GS/SS"/>
</dbReference>
<organism evidence="11 14">
    <name type="scientific">Teichococcus wenyumeiae</name>
    <dbReference type="NCBI Taxonomy" id="2478470"/>
    <lineage>
        <taxon>Bacteria</taxon>
        <taxon>Pseudomonadati</taxon>
        <taxon>Pseudomonadota</taxon>
        <taxon>Alphaproteobacteria</taxon>
        <taxon>Acetobacterales</taxon>
        <taxon>Roseomonadaceae</taxon>
        <taxon>Roseomonas</taxon>
    </lineage>
</organism>
<comment type="similarity">
    <text evidence="4 8">Belongs to the glycosyltransferase 1 family. Bacterial/plant glycogen synthase subfamily.</text>
</comment>
<dbReference type="CDD" id="cd03791">
    <property type="entry name" value="GT5_Glycogen_synthase_DULL1-like"/>
    <property type="match status" value="1"/>
</dbReference>
<evidence type="ECO:0000313" key="11">
    <source>
        <dbReference type="EMBL" id="RKK03369.1"/>
    </source>
</evidence>
<dbReference type="GO" id="GO:0009011">
    <property type="term" value="F:alpha-1,4-glucan glucosyltransferase (ADP-glucose donor) activity"/>
    <property type="evidence" value="ECO:0007669"/>
    <property type="project" value="UniProtKB-UniRule"/>
</dbReference>
<dbReference type="EC" id="2.4.1.21" evidence="8"/>
<feature type="domain" description="Starch synthase catalytic" evidence="10">
    <location>
        <begin position="5"/>
        <end position="237"/>
    </location>
</feature>
<evidence type="ECO:0000259" key="9">
    <source>
        <dbReference type="Pfam" id="PF00534"/>
    </source>
</evidence>
<dbReference type="EMBL" id="RAQU01000090">
    <property type="protein sequence ID" value="RKK03369.1"/>
    <property type="molecule type" value="Genomic_DNA"/>
</dbReference>
<evidence type="ECO:0000256" key="4">
    <source>
        <dbReference type="ARBA" id="ARBA00010281"/>
    </source>
</evidence>
<dbReference type="NCBIfam" id="TIGR02095">
    <property type="entry name" value="glgA"/>
    <property type="match status" value="1"/>
</dbReference>
<gene>
    <name evidence="8" type="primary">glgA</name>
    <name evidence="11" type="ORF">D6Z83_14935</name>
    <name evidence="12" type="ORF">EBE87_02710</name>
</gene>
<dbReference type="Pfam" id="PF08323">
    <property type="entry name" value="Glyco_transf_5"/>
    <property type="match status" value="1"/>
</dbReference>
<evidence type="ECO:0000256" key="6">
    <source>
        <dbReference type="ARBA" id="ARBA00022679"/>
    </source>
</evidence>
<protein>
    <recommendedName>
        <fullName evidence="8">Glycogen synthase</fullName>
        <ecNumber evidence="8">2.4.1.21</ecNumber>
    </recommendedName>
    <alternativeName>
        <fullName evidence="8">Starch [bacterial glycogen] synthase</fullName>
    </alternativeName>
</protein>
<dbReference type="Proteomes" id="UP000274097">
    <property type="component" value="Unassembled WGS sequence"/>
</dbReference>
<evidence type="ECO:0000259" key="10">
    <source>
        <dbReference type="Pfam" id="PF08323"/>
    </source>
</evidence>
<evidence type="ECO:0000256" key="1">
    <source>
        <dbReference type="ARBA" id="ARBA00001478"/>
    </source>
</evidence>
<dbReference type="UniPathway" id="UPA00164"/>
<evidence type="ECO:0000313" key="12">
    <source>
        <dbReference type="EMBL" id="RMI27295.1"/>
    </source>
</evidence>
<dbReference type="Gene3D" id="3.40.50.2000">
    <property type="entry name" value="Glycogen Phosphorylase B"/>
    <property type="match status" value="2"/>
</dbReference>
<evidence type="ECO:0000256" key="3">
    <source>
        <dbReference type="ARBA" id="ARBA00004964"/>
    </source>
</evidence>
<dbReference type="EMBL" id="RFLX01000001">
    <property type="protein sequence ID" value="RMI27295.1"/>
    <property type="molecule type" value="Genomic_DNA"/>
</dbReference>
<dbReference type="PANTHER" id="PTHR45825">
    <property type="entry name" value="GRANULE-BOUND STARCH SYNTHASE 1, CHLOROPLASTIC/AMYLOPLASTIC"/>
    <property type="match status" value="1"/>
</dbReference>
<comment type="function">
    <text evidence="2 8">Synthesizes alpha-1,4-glucan chains using ADP-glucose.</text>
</comment>
<feature type="domain" description="Glycosyl transferase family 1" evidence="9">
    <location>
        <begin position="293"/>
        <end position="451"/>
    </location>
</feature>
<dbReference type="InterPro" id="IPR001296">
    <property type="entry name" value="Glyco_trans_1"/>
</dbReference>
<evidence type="ECO:0000256" key="8">
    <source>
        <dbReference type="HAMAP-Rule" id="MF_00484"/>
    </source>
</evidence>
<evidence type="ECO:0000256" key="2">
    <source>
        <dbReference type="ARBA" id="ARBA00002764"/>
    </source>
</evidence>
<dbReference type="GO" id="GO:0005978">
    <property type="term" value="P:glycogen biosynthetic process"/>
    <property type="evidence" value="ECO:0007669"/>
    <property type="project" value="UniProtKB-UniRule"/>
</dbReference>
<dbReference type="HAMAP" id="MF_00484">
    <property type="entry name" value="Glycogen_synth"/>
    <property type="match status" value="1"/>
</dbReference>
<dbReference type="SUPFAM" id="SSF53756">
    <property type="entry name" value="UDP-Glycosyltransferase/glycogen phosphorylase"/>
    <property type="match status" value="1"/>
</dbReference>
<dbReference type="RefSeq" id="WP_120639085.1">
    <property type="nucleotide sequence ID" value="NZ_RAQU01000090.1"/>
</dbReference>
<evidence type="ECO:0000256" key="5">
    <source>
        <dbReference type="ARBA" id="ARBA00022676"/>
    </source>
</evidence>
<feature type="binding site" evidence="8">
    <location>
        <position position="17"/>
    </location>
    <ligand>
        <name>ADP-alpha-D-glucose</name>
        <dbReference type="ChEBI" id="CHEBI:57498"/>
    </ligand>
</feature>
<keyword evidence="13" id="KW-1185">Reference proteome</keyword>
<dbReference type="FunCoup" id="A0A3A9JWE4">
    <property type="interactions" value="283"/>
</dbReference>
<evidence type="ECO:0000313" key="14">
    <source>
        <dbReference type="Proteomes" id="UP000278036"/>
    </source>
</evidence>
<keyword evidence="5 8" id="KW-0328">Glycosyltransferase</keyword>
<keyword evidence="6 8" id="KW-0808">Transferase</keyword>
<dbReference type="AlphaFoldDB" id="A0A3A9JWE4"/>
<proteinExistence type="inferred from homology"/>
<sequence>MSLSVLSVASELFPLIKTGGLADVAGALPGALAAQGIATRSLIPGYPRVLRALEAAEPVLDLGPLFGGPARLLAATAAGLDLLVLDAPHLFDRDGGPYAGLDGQDWPDNPQRFAALAQVAARLGQGALPGFLPDVIHAHDWQAGLVPAYVHYWEGRKPGTIFTVHNLAFQGQCDASLLAELSLPPQAYSIHGVEYYGAIGFLKAGLKLADRITTVSPTYAAEIRTREGGMGLDGLLRDRAGALSGILNGIDTDVWDPANDPALPAPYTAETLHAREASRRALRARLGLHEGREAPLLGIVSRLSWQKGMDAVLEALPALLGHGMQLAVLGAGDRGLEEGFERAAAAHQGRVGLHLGYNEGLAHLIQGGCDALLVPSRFEPCGLTQLCALRYGALPVVARVGGLADTVIDANEMALAAGVGTGIQFSHASRDALEAALARLAALWQDRPAWEKVQRNGMATDVSWARPARHYAALYRAVAPGRVPRV</sequence>
<dbReference type="OrthoDB" id="9808590at2"/>
<dbReference type="GO" id="GO:0005829">
    <property type="term" value="C:cytosol"/>
    <property type="evidence" value="ECO:0007669"/>
    <property type="project" value="TreeGrafter"/>
</dbReference>
<evidence type="ECO:0000256" key="7">
    <source>
        <dbReference type="ARBA" id="ARBA00023056"/>
    </source>
</evidence>
<dbReference type="Pfam" id="PF00534">
    <property type="entry name" value="Glycos_transf_1"/>
    <property type="match status" value="1"/>
</dbReference>
<dbReference type="NCBIfam" id="NF010699">
    <property type="entry name" value="PRK14099.1"/>
    <property type="match status" value="1"/>
</dbReference>
<name>A0A3A9JWE4_9PROT</name>